<dbReference type="Gene3D" id="3.30.930.10">
    <property type="entry name" value="Bira Bifunctional Protein, Domain 2"/>
    <property type="match status" value="1"/>
</dbReference>
<dbReference type="InterPro" id="IPR033729">
    <property type="entry name" value="SerRS_core"/>
</dbReference>
<dbReference type="InterPro" id="IPR002317">
    <property type="entry name" value="Ser-tRNA-ligase_type_1"/>
</dbReference>
<dbReference type="Pfam" id="PF00587">
    <property type="entry name" value="tRNA-synt_2b"/>
    <property type="match status" value="1"/>
</dbReference>
<dbReference type="GO" id="GO:0004828">
    <property type="term" value="F:serine-tRNA ligase activity"/>
    <property type="evidence" value="ECO:0007669"/>
    <property type="project" value="UniProtKB-UniRule"/>
</dbReference>
<keyword evidence="6" id="KW-0436">Ligase</keyword>
<dbReference type="EMBL" id="LCOZ01000026">
    <property type="protein sequence ID" value="KKU87184.1"/>
    <property type="molecule type" value="Genomic_DNA"/>
</dbReference>
<evidence type="ECO:0000256" key="8">
    <source>
        <dbReference type="ARBA" id="ARBA00022840"/>
    </source>
</evidence>
<dbReference type="AlphaFoldDB" id="A0A0G1TZH2"/>
<proteinExistence type="inferred from homology"/>
<comment type="pathway">
    <text evidence="2">Aminoacyl-tRNA biosynthesis; selenocysteinyl-tRNA(Sec) biosynthesis; L-seryl-tRNA(Sec) from L-serine and tRNA(Sec): step 1/1.</text>
</comment>
<feature type="binding site" evidence="16">
    <location>
        <begin position="342"/>
        <end position="345"/>
    </location>
    <ligand>
        <name>ATP</name>
        <dbReference type="ChEBI" id="CHEBI:30616"/>
    </ligand>
</feature>
<comment type="similarity">
    <text evidence="3">Belongs to the class-II aminoacyl-tRNA synthetase family. Type-1 seryl-tRNA synthetase subfamily.</text>
</comment>
<dbReference type="InterPro" id="IPR042103">
    <property type="entry name" value="SerRS_1_N_sf"/>
</dbReference>
<dbReference type="SUPFAM" id="SSF55681">
    <property type="entry name" value="Class II aaRS and biotin synthetases"/>
    <property type="match status" value="1"/>
</dbReference>
<dbReference type="SUPFAM" id="SSF46589">
    <property type="entry name" value="tRNA-binding arm"/>
    <property type="match status" value="1"/>
</dbReference>
<dbReference type="InterPro" id="IPR045864">
    <property type="entry name" value="aa-tRNA-synth_II/BPL/LPL"/>
</dbReference>
<evidence type="ECO:0000256" key="2">
    <source>
        <dbReference type="ARBA" id="ARBA00005045"/>
    </source>
</evidence>
<evidence type="ECO:0000313" key="18">
    <source>
        <dbReference type="EMBL" id="KKU87184.1"/>
    </source>
</evidence>
<dbReference type="PATRIC" id="fig|1618373.3.peg.276"/>
<dbReference type="PANTHER" id="PTHR43697:SF1">
    <property type="entry name" value="SERINE--TRNA LIGASE"/>
    <property type="match status" value="1"/>
</dbReference>
<feature type="site" description="Important for serine binding" evidence="15">
    <location>
        <position position="377"/>
    </location>
</feature>
<dbReference type="NCBIfam" id="TIGR00414">
    <property type="entry name" value="serS"/>
    <property type="match status" value="1"/>
</dbReference>
<feature type="binding site" evidence="15">
    <location>
        <position position="276"/>
    </location>
    <ligand>
        <name>L-serine</name>
        <dbReference type="ChEBI" id="CHEBI:33384"/>
    </ligand>
</feature>
<dbReference type="InterPro" id="IPR002314">
    <property type="entry name" value="aa-tRNA-synt_IIb"/>
</dbReference>
<evidence type="ECO:0000256" key="10">
    <source>
        <dbReference type="ARBA" id="ARBA00023146"/>
    </source>
</evidence>
<evidence type="ECO:0000256" key="3">
    <source>
        <dbReference type="ARBA" id="ARBA00010728"/>
    </source>
</evidence>
<gene>
    <name evidence="18" type="ORF">UY17_C0026G0006</name>
</gene>
<evidence type="ECO:0000256" key="12">
    <source>
        <dbReference type="ARBA" id="ARBA00047929"/>
    </source>
</evidence>
<evidence type="ECO:0000256" key="15">
    <source>
        <dbReference type="PIRSR" id="PIRSR001529-1"/>
    </source>
</evidence>
<dbReference type="PANTHER" id="PTHR43697">
    <property type="entry name" value="SERYL-TRNA SYNTHETASE"/>
    <property type="match status" value="1"/>
</dbReference>
<dbReference type="PIRSF" id="PIRSF001529">
    <property type="entry name" value="Ser-tRNA-synth_IIa"/>
    <property type="match status" value="1"/>
</dbReference>
<dbReference type="CDD" id="cd00770">
    <property type="entry name" value="SerRS_core"/>
    <property type="match status" value="1"/>
</dbReference>
<keyword evidence="5" id="KW-0963">Cytoplasm</keyword>
<evidence type="ECO:0000256" key="9">
    <source>
        <dbReference type="ARBA" id="ARBA00022917"/>
    </source>
</evidence>
<dbReference type="GO" id="GO:0005737">
    <property type="term" value="C:cytoplasm"/>
    <property type="evidence" value="ECO:0007669"/>
    <property type="project" value="UniProtKB-SubCell"/>
</dbReference>
<evidence type="ECO:0000256" key="7">
    <source>
        <dbReference type="ARBA" id="ARBA00022741"/>
    </source>
</evidence>
<evidence type="ECO:0000313" key="19">
    <source>
        <dbReference type="Proteomes" id="UP000034772"/>
    </source>
</evidence>
<sequence>MLDINFVRDNAAQVKKAAQDKGLDPQMVDTALALDKTRRELLVKIESLRAKRNQFTQKDIAQGKKVKTELKKLEPELKTTETKLNQALLWLPGVVSADTPIGPDAKANKLIRAWGEPTQFKFKPKSHIELGESLNLLDLERGAKVAGFRGYFLKNEAVMLHLGLMHYAMEILVKRGFTPMVPPVVVKAPTLVNTGHFPWGKLDIYKTFDDEKETDVRYLAGTAEVPLVSYHSGEILNEKDLPKLYAGFSPCFRREIGTYGKDAKGLYRIHEFLKIEQVVLCKNDLAESLDWLEKLADNAEAILQGLKLPYRIMQLSTGEMGQPQYKKYDIETWMPSRNGYGETMSDSVMLEFQSRRAEIRYRTKNGELKYVHMLNNTALASPRILIAIFENYQKADGSIAIPEALQKYVGKKVIKKYV</sequence>
<dbReference type="EC" id="6.1.1.11" evidence="4 14"/>
<reference evidence="18 19" key="1">
    <citation type="journal article" date="2015" name="Nature">
        <title>rRNA introns, odd ribosomes, and small enigmatic genomes across a large radiation of phyla.</title>
        <authorList>
            <person name="Brown C.T."/>
            <person name="Hug L.A."/>
            <person name="Thomas B.C."/>
            <person name="Sharon I."/>
            <person name="Castelle C.J."/>
            <person name="Singh A."/>
            <person name="Wilkins M.J."/>
            <person name="Williams K.H."/>
            <person name="Banfield J.F."/>
        </authorList>
    </citation>
    <scope>NUCLEOTIDE SEQUENCE [LARGE SCALE GENOMIC DNA]</scope>
</reference>
<dbReference type="InterPro" id="IPR015866">
    <property type="entry name" value="Ser-tRNA-synth_1_N"/>
</dbReference>
<feature type="binding site" evidence="15">
    <location>
        <position position="253"/>
    </location>
    <ligand>
        <name>L-serine</name>
        <dbReference type="ChEBI" id="CHEBI:33384"/>
    </ligand>
</feature>
<evidence type="ECO:0000256" key="4">
    <source>
        <dbReference type="ARBA" id="ARBA00012840"/>
    </source>
</evidence>
<dbReference type="PRINTS" id="PR00981">
    <property type="entry name" value="TRNASYNTHSER"/>
</dbReference>
<keyword evidence="7" id="KW-0547">Nucleotide-binding</keyword>
<dbReference type="Gene3D" id="1.10.287.40">
    <property type="entry name" value="Serine-tRNA synthetase, tRNA binding domain"/>
    <property type="match status" value="1"/>
</dbReference>
<evidence type="ECO:0000256" key="5">
    <source>
        <dbReference type="ARBA" id="ARBA00022490"/>
    </source>
</evidence>
<evidence type="ECO:0000259" key="17">
    <source>
        <dbReference type="PROSITE" id="PS50862"/>
    </source>
</evidence>
<keyword evidence="10 18" id="KW-0030">Aminoacyl-tRNA synthetase</keyword>
<evidence type="ECO:0000256" key="13">
    <source>
        <dbReference type="ARBA" id="ARBA00048823"/>
    </source>
</evidence>
<dbReference type="GO" id="GO:0006434">
    <property type="term" value="P:seryl-tRNA aminoacylation"/>
    <property type="evidence" value="ECO:0007669"/>
    <property type="project" value="UniProtKB-UniRule"/>
</dbReference>
<comment type="subcellular location">
    <subcellularLocation>
        <location evidence="1">Cytoplasm</location>
    </subcellularLocation>
</comment>
<feature type="binding site" evidence="15">
    <location>
        <position position="222"/>
    </location>
    <ligand>
        <name>L-serine</name>
        <dbReference type="ChEBI" id="CHEBI:33384"/>
    </ligand>
</feature>
<feature type="binding site" evidence="16">
    <location>
        <begin position="253"/>
        <end position="255"/>
    </location>
    <ligand>
        <name>ATP</name>
        <dbReference type="ChEBI" id="CHEBI:30616"/>
    </ligand>
</feature>
<comment type="catalytic activity">
    <reaction evidence="12">
        <text>tRNA(Sec) + L-serine + ATP = L-seryl-tRNA(Sec) + AMP + diphosphate + H(+)</text>
        <dbReference type="Rhea" id="RHEA:42580"/>
        <dbReference type="Rhea" id="RHEA-COMP:9742"/>
        <dbReference type="Rhea" id="RHEA-COMP:10128"/>
        <dbReference type="ChEBI" id="CHEBI:15378"/>
        <dbReference type="ChEBI" id="CHEBI:30616"/>
        <dbReference type="ChEBI" id="CHEBI:33019"/>
        <dbReference type="ChEBI" id="CHEBI:33384"/>
        <dbReference type="ChEBI" id="CHEBI:78442"/>
        <dbReference type="ChEBI" id="CHEBI:78533"/>
        <dbReference type="ChEBI" id="CHEBI:456215"/>
        <dbReference type="EC" id="6.1.1.11"/>
    </reaction>
</comment>
<dbReference type="InterPro" id="IPR006195">
    <property type="entry name" value="aa-tRNA-synth_II"/>
</dbReference>
<dbReference type="GO" id="GO:0005524">
    <property type="term" value="F:ATP binding"/>
    <property type="evidence" value="ECO:0007669"/>
    <property type="project" value="UniProtKB-KW"/>
</dbReference>
<evidence type="ECO:0000256" key="1">
    <source>
        <dbReference type="ARBA" id="ARBA00004496"/>
    </source>
</evidence>
<keyword evidence="8 16" id="KW-0067">ATP-binding</keyword>
<organism evidence="18 19">
    <name type="scientific">Candidatus Beckwithbacteria bacterium GW2011_GWC2_47_9</name>
    <dbReference type="NCBI Taxonomy" id="1618373"/>
    <lineage>
        <taxon>Bacteria</taxon>
        <taxon>Candidatus Beckwithiibacteriota</taxon>
    </lineage>
</organism>
<dbReference type="Proteomes" id="UP000034772">
    <property type="component" value="Unassembled WGS sequence"/>
</dbReference>
<feature type="binding site" evidence="15">
    <location>
        <position position="375"/>
    </location>
    <ligand>
        <name>L-serine</name>
        <dbReference type="ChEBI" id="CHEBI:33384"/>
    </ligand>
</feature>
<protein>
    <recommendedName>
        <fullName evidence="11 14">Serine--tRNA ligase</fullName>
        <ecNumber evidence="4 14">6.1.1.11</ecNumber>
    </recommendedName>
</protein>
<dbReference type="PROSITE" id="PS50862">
    <property type="entry name" value="AA_TRNA_LIGASE_II"/>
    <property type="match status" value="1"/>
</dbReference>
<evidence type="ECO:0000256" key="16">
    <source>
        <dbReference type="PIRSR" id="PIRSR001529-2"/>
    </source>
</evidence>
<evidence type="ECO:0000256" key="11">
    <source>
        <dbReference type="ARBA" id="ARBA00039158"/>
    </source>
</evidence>
<dbReference type="Pfam" id="PF02403">
    <property type="entry name" value="Seryl_tRNA_N"/>
    <property type="match status" value="1"/>
</dbReference>
<name>A0A0G1TZH2_9BACT</name>
<dbReference type="InterPro" id="IPR010978">
    <property type="entry name" value="tRNA-bd_arm"/>
</dbReference>
<comment type="caution">
    <text evidence="18">The sequence shown here is derived from an EMBL/GenBank/DDBJ whole genome shotgun (WGS) entry which is preliminary data.</text>
</comment>
<keyword evidence="9" id="KW-0648">Protein biosynthesis</keyword>
<comment type="catalytic activity">
    <reaction evidence="13">
        <text>tRNA(Ser) + L-serine + ATP = L-seryl-tRNA(Ser) + AMP + diphosphate + H(+)</text>
        <dbReference type="Rhea" id="RHEA:12292"/>
        <dbReference type="Rhea" id="RHEA-COMP:9669"/>
        <dbReference type="Rhea" id="RHEA-COMP:9703"/>
        <dbReference type="ChEBI" id="CHEBI:15378"/>
        <dbReference type="ChEBI" id="CHEBI:30616"/>
        <dbReference type="ChEBI" id="CHEBI:33019"/>
        <dbReference type="ChEBI" id="CHEBI:33384"/>
        <dbReference type="ChEBI" id="CHEBI:78442"/>
        <dbReference type="ChEBI" id="CHEBI:78533"/>
        <dbReference type="ChEBI" id="CHEBI:456215"/>
        <dbReference type="EC" id="6.1.1.11"/>
    </reaction>
</comment>
<feature type="domain" description="Aminoacyl-transfer RNA synthetases class-II family profile" evidence="17">
    <location>
        <begin position="126"/>
        <end position="402"/>
    </location>
</feature>
<evidence type="ECO:0000256" key="14">
    <source>
        <dbReference type="NCBIfam" id="TIGR00414"/>
    </source>
</evidence>
<accession>A0A0G1TZH2</accession>
<evidence type="ECO:0000256" key="6">
    <source>
        <dbReference type="ARBA" id="ARBA00022598"/>
    </source>
</evidence>